<reference evidence="4" key="1">
    <citation type="submission" date="2021-03" db="EMBL/GenBank/DDBJ databases">
        <title>Comparative genomics and phylogenomic investigation of the class Geoglossomycetes provide insights into ecological specialization and systematics.</title>
        <authorList>
            <person name="Melie T."/>
            <person name="Pirro S."/>
            <person name="Miller A.N."/>
            <person name="Quandt A."/>
        </authorList>
    </citation>
    <scope>NUCLEOTIDE SEQUENCE</scope>
    <source>
        <strain evidence="4">CAQ_001_2017</strain>
    </source>
</reference>
<name>A0A9P8I0T6_9PEZI</name>
<dbReference type="AlphaFoldDB" id="A0A9P8I0T6"/>
<keyword evidence="1" id="KW-0862">Zinc</keyword>
<evidence type="ECO:0000313" key="4">
    <source>
        <dbReference type="EMBL" id="KAH0536339.1"/>
    </source>
</evidence>
<gene>
    <name evidence="4" type="ORF">GP486_008889</name>
</gene>
<feature type="compositionally biased region" description="Polar residues" evidence="2">
    <location>
        <begin position="27"/>
        <end position="37"/>
    </location>
</feature>
<dbReference type="GO" id="GO:0008270">
    <property type="term" value="F:zinc ion binding"/>
    <property type="evidence" value="ECO:0007669"/>
    <property type="project" value="UniProtKB-KW"/>
</dbReference>
<feature type="domain" description="CCHC-type" evidence="3">
    <location>
        <begin position="41"/>
        <end position="57"/>
    </location>
</feature>
<organism evidence="4 5">
    <name type="scientific">Trichoglossum hirsutum</name>
    <dbReference type="NCBI Taxonomy" id="265104"/>
    <lineage>
        <taxon>Eukaryota</taxon>
        <taxon>Fungi</taxon>
        <taxon>Dikarya</taxon>
        <taxon>Ascomycota</taxon>
        <taxon>Pezizomycotina</taxon>
        <taxon>Geoglossomycetes</taxon>
        <taxon>Geoglossales</taxon>
        <taxon>Geoglossaceae</taxon>
        <taxon>Trichoglossum</taxon>
    </lineage>
</organism>
<dbReference type="InterPro" id="IPR001878">
    <property type="entry name" value="Znf_CCHC"/>
</dbReference>
<comment type="caution">
    <text evidence="4">The sequence shown here is derived from an EMBL/GenBank/DDBJ whole genome shotgun (WGS) entry which is preliminary data.</text>
</comment>
<dbReference type="PROSITE" id="PS50158">
    <property type="entry name" value="ZF_CCHC"/>
    <property type="match status" value="1"/>
</dbReference>
<feature type="non-terminal residue" evidence="4">
    <location>
        <position position="1"/>
    </location>
</feature>
<keyword evidence="1" id="KW-0479">Metal-binding</keyword>
<evidence type="ECO:0000256" key="1">
    <source>
        <dbReference type="PROSITE-ProRule" id="PRU00047"/>
    </source>
</evidence>
<protein>
    <recommendedName>
        <fullName evidence="3">CCHC-type domain-containing protein</fullName>
    </recommendedName>
</protein>
<feature type="region of interest" description="Disordered" evidence="2">
    <location>
        <begin position="1"/>
        <end position="38"/>
    </location>
</feature>
<dbReference type="EMBL" id="JAGHQM010004314">
    <property type="protein sequence ID" value="KAH0536339.1"/>
    <property type="molecule type" value="Genomic_DNA"/>
</dbReference>
<sequence>PDGTRKATTEQAPARRTSKTTEGEKATQPTRGQSAGTTELKCYNCFELGHISRNCPKPKTEKTKQVLVAKLTEVSARTQPKQEAENELP</sequence>
<keyword evidence="5" id="KW-1185">Reference proteome</keyword>
<keyword evidence="1" id="KW-0863">Zinc-finger</keyword>
<dbReference type="Gene3D" id="4.10.60.10">
    <property type="entry name" value="Zinc finger, CCHC-type"/>
    <property type="match status" value="1"/>
</dbReference>
<accession>A0A9P8I0T6</accession>
<dbReference type="Pfam" id="PF00098">
    <property type="entry name" value="zf-CCHC"/>
    <property type="match status" value="1"/>
</dbReference>
<dbReference type="Proteomes" id="UP000750711">
    <property type="component" value="Unassembled WGS sequence"/>
</dbReference>
<dbReference type="GO" id="GO:0003676">
    <property type="term" value="F:nucleic acid binding"/>
    <property type="evidence" value="ECO:0007669"/>
    <property type="project" value="InterPro"/>
</dbReference>
<dbReference type="SMART" id="SM00343">
    <property type="entry name" value="ZnF_C2HC"/>
    <property type="match status" value="1"/>
</dbReference>
<evidence type="ECO:0000256" key="2">
    <source>
        <dbReference type="SAM" id="MobiDB-lite"/>
    </source>
</evidence>
<dbReference type="SUPFAM" id="SSF57756">
    <property type="entry name" value="Retrovirus zinc finger-like domains"/>
    <property type="match status" value="1"/>
</dbReference>
<evidence type="ECO:0000259" key="3">
    <source>
        <dbReference type="PROSITE" id="PS50158"/>
    </source>
</evidence>
<dbReference type="InterPro" id="IPR036875">
    <property type="entry name" value="Znf_CCHC_sf"/>
</dbReference>
<proteinExistence type="predicted"/>
<evidence type="ECO:0000313" key="5">
    <source>
        <dbReference type="Proteomes" id="UP000750711"/>
    </source>
</evidence>